<dbReference type="PANTHER" id="PTHR37820:SF1">
    <property type="entry name" value="CELL DIVISION PROTEIN FTSQ"/>
    <property type="match status" value="1"/>
</dbReference>
<dbReference type="InterPro" id="IPR013685">
    <property type="entry name" value="POTRA_FtsQ_type"/>
</dbReference>
<evidence type="ECO:0000256" key="1">
    <source>
        <dbReference type="ARBA" id="ARBA00004370"/>
    </source>
</evidence>
<evidence type="ECO:0000256" key="4">
    <source>
        <dbReference type="ARBA" id="ARBA00022692"/>
    </source>
</evidence>
<dbReference type="Pfam" id="PF08478">
    <property type="entry name" value="POTRA_1"/>
    <property type="match status" value="1"/>
</dbReference>
<dbReference type="Gene3D" id="3.10.20.310">
    <property type="entry name" value="membrane protein fhac"/>
    <property type="match status" value="1"/>
</dbReference>
<gene>
    <name evidence="9" type="primary">ftsQ</name>
    <name evidence="9" type="ORF">CPPEL_04010</name>
</gene>
<dbReference type="OrthoDB" id="9790760at2"/>
<protein>
    <submittedName>
        <fullName evidence="9">Cell division protein FtsQ</fullName>
    </submittedName>
</protein>
<organism evidence="9 10">
    <name type="scientific">Corynebacterium pseudopelargi</name>
    <dbReference type="NCBI Taxonomy" id="2080757"/>
    <lineage>
        <taxon>Bacteria</taxon>
        <taxon>Bacillati</taxon>
        <taxon>Actinomycetota</taxon>
        <taxon>Actinomycetes</taxon>
        <taxon>Mycobacteriales</taxon>
        <taxon>Corynebacteriaceae</taxon>
        <taxon>Corynebacterium</taxon>
    </lineage>
</organism>
<sequence length="215" mass="23157" precursor="true">MSKRVWLSLVLLVLVAAILAAIAWFSPLFVANNVKVEGNQRSSVEEIEQAADIPSDAKLLPLSSKQVATRVSQLPWVAKVSVHKQLPDTVVIEVSEHQPVGYIDKSDGHHIFNAEGTVFLISDDPAGATKVVGDDQASQEAAAEVLAAIDPAQRERIAEIEANNPNAISLKLDNGHTIFWGSLDNTHNKAVAMKAALSREEQFVDISAAPDIAVR</sequence>
<dbReference type="Proteomes" id="UP000271426">
    <property type="component" value="Chromosome"/>
</dbReference>
<feature type="domain" description="POTRA" evidence="8">
    <location>
        <begin position="29"/>
        <end position="97"/>
    </location>
</feature>
<keyword evidence="2" id="KW-1003">Cell membrane</keyword>
<evidence type="ECO:0000256" key="5">
    <source>
        <dbReference type="ARBA" id="ARBA00022989"/>
    </source>
</evidence>
<dbReference type="InterPro" id="IPR050487">
    <property type="entry name" value="FtsQ_DivIB"/>
</dbReference>
<keyword evidence="7" id="KW-0131">Cell cycle</keyword>
<keyword evidence="6" id="KW-0472">Membrane</keyword>
<dbReference type="Gene3D" id="3.40.50.10960">
    <property type="match status" value="1"/>
</dbReference>
<evidence type="ECO:0000259" key="8">
    <source>
        <dbReference type="PROSITE" id="PS51779"/>
    </source>
</evidence>
<dbReference type="KEGG" id="cpso:CPPEL_04010"/>
<dbReference type="Pfam" id="PF03799">
    <property type="entry name" value="FtsQ_DivIB_C"/>
    <property type="match status" value="1"/>
</dbReference>
<keyword evidence="5" id="KW-1133">Transmembrane helix</keyword>
<dbReference type="GO" id="GO:0005886">
    <property type="term" value="C:plasma membrane"/>
    <property type="evidence" value="ECO:0007669"/>
    <property type="project" value="TreeGrafter"/>
</dbReference>
<accession>A0A3G6IXS3</accession>
<keyword evidence="4" id="KW-0812">Transmembrane</keyword>
<dbReference type="AlphaFoldDB" id="A0A3G6IXS3"/>
<proteinExistence type="predicted"/>
<dbReference type="GO" id="GO:0051301">
    <property type="term" value="P:cell division"/>
    <property type="evidence" value="ECO:0007669"/>
    <property type="project" value="UniProtKB-KW"/>
</dbReference>
<keyword evidence="10" id="KW-1185">Reference proteome</keyword>
<dbReference type="PANTHER" id="PTHR37820">
    <property type="entry name" value="CELL DIVISION PROTEIN DIVIB"/>
    <property type="match status" value="1"/>
</dbReference>
<dbReference type="PROSITE" id="PS51779">
    <property type="entry name" value="POTRA"/>
    <property type="match status" value="1"/>
</dbReference>
<dbReference type="InterPro" id="IPR034746">
    <property type="entry name" value="POTRA"/>
</dbReference>
<evidence type="ECO:0000313" key="9">
    <source>
        <dbReference type="EMBL" id="AZA08930.1"/>
    </source>
</evidence>
<keyword evidence="3 9" id="KW-0132">Cell division</keyword>
<evidence type="ECO:0000313" key="10">
    <source>
        <dbReference type="Proteomes" id="UP000271426"/>
    </source>
</evidence>
<evidence type="ECO:0000256" key="3">
    <source>
        <dbReference type="ARBA" id="ARBA00022618"/>
    </source>
</evidence>
<dbReference type="InterPro" id="IPR005548">
    <property type="entry name" value="Cell_div_FtsQ/DivIB_C"/>
</dbReference>
<evidence type="ECO:0000256" key="7">
    <source>
        <dbReference type="ARBA" id="ARBA00023306"/>
    </source>
</evidence>
<comment type="subcellular location">
    <subcellularLocation>
        <location evidence="1">Membrane</location>
    </subcellularLocation>
</comment>
<reference evidence="9 10" key="1">
    <citation type="submission" date="2018-11" db="EMBL/GenBank/DDBJ databases">
        <authorList>
            <person name="Kleinhagauer T."/>
            <person name="Glaeser S.P."/>
            <person name="Spergser J."/>
            <person name="Ruckert C."/>
            <person name="Kaempfer P."/>
            <person name="Busse H.-J."/>
        </authorList>
    </citation>
    <scope>NUCLEOTIDE SEQUENCE [LARGE SCALE GENOMIC DNA]</scope>
    <source>
        <strain evidence="9 10">812CH</strain>
    </source>
</reference>
<evidence type="ECO:0000256" key="2">
    <source>
        <dbReference type="ARBA" id="ARBA00022475"/>
    </source>
</evidence>
<name>A0A3G6IXS3_9CORY</name>
<dbReference type="EMBL" id="CP033898">
    <property type="protein sequence ID" value="AZA08930.1"/>
    <property type="molecule type" value="Genomic_DNA"/>
</dbReference>
<evidence type="ECO:0000256" key="6">
    <source>
        <dbReference type="ARBA" id="ARBA00023136"/>
    </source>
</evidence>
<dbReference type="RefSeq" id="WP_123959914.1">
    <property type="nucleotide sequence ID" value="NZ_CP033898.1"/>
</dbReference>